<sequence>MWPSLPGLPPSRGKLPTLAAPPSPALPPHTSVFALDRRSPLSVPASRQPLLRPPPPLTPALPLAPSSSSFPRVQAEYAARAPRLHAALAPPAARVPHSASLPVIRARCTRFTRSFAPPDAEAAELRRARAEEHRGRSSERLARQAAARHEREAAAARRRARKQGKAATRLQSHARGLMARRAVTAERGQLAAEMQRQRRLSAAKKIQSEARRRAELRKVQALRRKRDAVLAQAEDRTRVRAQQAAHGRERTILRTNEDFFEQMRRELEEDSCRSIQRFWRARKNRFQTEMKKAAEALLREEQSRAARIIQARRKNYLKRTRSTPAARWHHAEEGPEVRVRPARIDQLGGSAGAYFARKDADVGACQRAEFELRRISLTQGKRTSTSLSTQNLGREVGGSERTLKRELTMSSRTFRCDKEYTPISTSSRSIRPDKGIDHLTKGTVAFNAKLARKQAGALPYKASKSQLALPVAEGCEPIDSSTCRQVAPVEAAAAPPAPVERSGSKPLPAVATAPSQPVELEAEEKAAETAVPACIKAQEGEQADDPSKAQAAPHRGEVASCDDMSMLARQPSAPQLPGSASTPVLGHSSSKGATSEALDEPKLGSLSHVDTAAAPAS</sequence>
<feature type="compositionally biased region" description="Polar residues" evidence="1">
    <location>
        <begin position="578"/>
        <end position="593"/>
    </location>
</feature>
<dbReference type="EMBL" id="JBGBPQ010000016">
    <property type="protein sequence ID" value="KAL1508791.1"/>
    <property type="molecule type" value="Genomic_DNA"/>
</dbReference>
<feature type="region of interest" description="Disordered" evidence="1">
    <location>
        <begin position="130"/>
        <end position="179"/>
    </location>
</feature>
<dbReference type="Proteomes" id="UP001515480">
    <property type="component" value="Unassembled WGS sequence"/>
</dbReference>
<reference evidence="2 3" key="1">
    <citation type="journal article" date="2024" name="Science">
        <title>Giant polyketide synthase enzymes in the biosynthesis of giant marine polyether toxins.</title>
        <authorList>
            <person name="Fallon T.R."/>
            <person name="Shende V.V."/>
            <person name="Wierzbicki I.H."/>
            <person name="Pendleton A.L."/>
            <person name="Watervoot N.F."/>
            <person name="Auber R.P."/>
            <person name="Gonzalez D.J."/>
            <person name="Wisecaver J.H."/>
            <person name="Moore B.S."/>
        </authorList>
    </citation>
    <scope>NUCLEOTIDE SEQUENCE [LARGE SCALE GENOMIC DNA]</scope>
    <source>
        <strain evidence="2 3">12B1</strain>
    </source>
</reference>
<feature type="region of interest" description="Disordered" evidence="1">
    <location>
        <begin position="494"/>
        <end position="617"/>
    </location>
</feature>
<feature type="region of interest" description="Disordered" evidence="1">
    <location>
        <begin position="1"/>
        <end position="68"/>
    </location>
</feature>
<dbReference type="AlphaFoldDB" id="A0AB34J028"/>
<gene>
    <name evidence="2" type="ORF">AB1Y20_004886</name>
</gene>
<organism evidence="2 3">
    <name type="scientific">Prymnesium parvum</name>
    <name type="common">Toxic golden alga</name>
    <dbReference type="NCBI Taxonomy" id="97485"/>
    <lineage>
        <taxon>Eukaryota</taxon>
        <taxon>Haptista</taxon>
        <taxon>Haptophyta</taxon>
        <taxon>Prymnesiophyceae</taxon>
        <taxon>Prymnesiales</taxon>
        <taxon>Prymnesiaceae</taxon>
        <taxon>Prymnesium</taxon>
    </lineage>
</organism>
<feature type="compositionally biased region" description="Basic and acidic residues" evidence="1">
    <location>
        <begin position="130"/>
        <end position="155"/>
    </location>
</feature>
<evidence type="ECO:0000313" key="3">
    <source>
        <dbReference type="Proteomes" id="UP001515480"/>
    </source>
</evidence>
<evidence type="ECO:0000256" key="1">
    <source>
        <dbReference type="SAM" id="MobiDB-lite"/>
    </source>
</evidence>
<dbReference type="PROSITE" id="PS50096">
    <property type="entry name" value="IQ"/>
    <property type="match status" value="1"/>
</dbReference>
<keyword evidence="3" id="KW-1185">Reference proteome</keyword>
<name>A0AB34J028_PRYPA</name>
<evidence type="ECO:0000313" key="2">
    <source>
        <dbReference type="EMBL" id="KAL1508791.1"/>
    </source>
</evidence>
<proteinExistence type="predicted"/>
<accession>A0AB34J028</accession>
<protein>
    <submittedName>
        <fullName evidence="2">Uncharacterized protein</fullName>
    </submittedName>
</protein>
<comment type="caution">
    <text evidence="2">The sequence shown here is derived from an EMBL/GenBank/DDBJ whole genome shotgun (WGS) entry which is preliminary data.</text>
</comment>